<dbReference type="SMART" id="SM01089">
    <property type="entry name" value="Connexin_CCC"/>
    <property type="match status" value="1"/>
</dbReference>
<proteinExistence type="inferred from homology"/>
<dbReference type="PRINTS" id="PR00206">
    <property type="entry name" value="CONNEXIN"/>
</dbReference>
<dbReference type="FunCoup" id="F6TGG8">
    <property type="interactions" value="17"/>
</dbReference>
<dbReference type="STRING" id="9258.ENSOANP00000017378"/>
<dbReference type="PANTHER" id="PTHR11984:SF65">
    <property type="entry name" value="GAP JUNCTION BETA-3 PROTEIN"/>
    <property type="match status" value="1"/>
</dbReference>
<dbReference type="Gene3D" id="1.20.1440.80">
    <property type="entry name" value="Gap junction channel protein cysteine-rich domain"/>
    <property type="match status" value="1"/>
</dbReference>
<dbReference type="PRINTS" id="PR01140">
    <property type="entry name" value="CONNEXINB3"/>
</dbReference>
<dbReference type="eggNOG" id="ENOG502QRC0">
    <property type="taxonomic scope" value="Eukaryota"/>
</dbReference>
<dbReference type="PROSITE" id="PS00407">
    <property type="entry name" value="CONNEXINS_1"/>
    <property type="match status" value="1"/>
</dbReference>
<dbReference type="Ensembl" id="ENSOANT00000017381.2">
    <property type="protein sequence ID" value="ENSOANP00000017378.1"/>
    <property type="gene ID" value="ENSOANG00000010968.2"/>
</dbReference>
<evidence type="ECO:0000256" key="2">
    <source>
        <dbReference type="ARBA" id="ARBA00004651"/>
    </source>
</evidence>
<dbReference type="InterPro" id="IPR017990">
    <property type="entry name" value="Connexin_CS"/>
</dbReference>
<keyword evidence="15" id="KW-1185">Reference proteome</keyword>
<comment type="function">
    <text evidence="9">One gap junction consists of a cluster of closely packed pairs of transmembrane channels, the connexons, through which materials of low MW diffuse from one cell to a neighboring cell.</text>
</comment>
<evidence type="ECO:0000256" key="7">
    <source>
        <dbReference type="ARBA" id="ARBA00022989"/>
    </source>
</evidence>
<evidence type="ECO:0000256" key="1">
    <source>
        <dbReference type="ARBA" id="ARBA00004610"/>
    </source>
</evidence>
<evidence type="ECO:0000256" key="6">
    <source>
        <dbReference type="ARBA" id="ARBA00022949"/>
    </source>
</evidence>
<dbReference type="PROSITE" id="PS00408">
    <property type="entry name" value="CONNEXINS_2"/>
    <property type="match status" value="1"/>
</dbReference>
<keyword evidence="8 11" id="KW-0472">Membrane</keyword>
<dbReference type="OrthoDB" id="9441654at2759"/>
<keyword evidence="4 9" id="KW-0812">Transmembrane</keyword>
<evidence type="ECO:0000313" key="14">
    <source>
        <dbReference type="Ensembl" id="ENSOANP00000017378.1"/>
    </source>
</evidence>
<evidence type="ECO:0000256" key="5">
    <source>
        <dbReference type="ARBA" id="ARBA00022868"/>
    </source>
</evidence>
<dbReference type="GO" id="GO:0005737">
    <property type="term" value="C:cytoplasm"/>
    <property type="evidence" value="ECO:0007669"/>
    <property type="project" value="Ensembl"/>
</dbReference>
<feature type="region of interest" description="Disordered" evidence="10">
    <location>
        <begin position="248"/>
        <end position="270"/>
    </location>
</feature>
<keyword evidence="7 11" id="KW-1133">Transmembrane helix</keyword>
<dbReference type="HOGENOM" id="CLU_037388_4_1_1"/>
<dbReference type="OMA" id="HFFPISN"/>
<evidence type="ECO:0000256" key="10">
    <source>
        <dbReference type="SAM" id="MobiDB-lite"/>
    </source>
</evidence>
<dbReference type="Proteomes" id="UP000002279">
    <property type="component" value="Unplaced"/>
</dbReference>
<feature type="transmembrane region" description="Helical" evidence="11">
    <location>
        <begin position="187"/>
        <end position="211"/>
    </location>
</feature>
<evidence type="ECO:0000259" key="13">
    <source>
        <dbReference type="SMART" id="SM01089"/>
    </source>
</evidence>
<comment type="subcellular location">
    <subcellularLocation>
        <location evidence="1">Cell junction</location>
        <location evidence="1">Gap junction</location>
    </subcellularLocation>
    <subcellularLocation>
        <location evidence="2 9">Cell membrane</location>
        <topology evidence="2 9">Multi-pass membrane protein</topology>
    </subcellularLocation>
</comment>
<dbReference type="GeneTree" id="ENSGT01030000234513"/>
<evidence type="ECO:0000256" key="8">
    <source>
        <dbReference type="ARBA" id="ARBA00023136"/>
    </source>
</evidence>
<protein>
    <recommendedName>
        <fullName evidence="9">Gap junction protein</fullName>
    </recommendedName>
</protein>
<feature type="transmembrane region" description="Helical" evidence="11">
    <location>
        <begin position="77"/>
        <end position="97"/>
    </location>
</feature>
<keyword evidence="6" id="KW-0965">Cell junction</keyword>
<dbReference type="FunFam" id="1.20.1440.80:FF:000001">
    <property type="entry name" value="Gap junction alpha-1"/>
    <property type="match status" value="1"/>
</dbReference>
<evidence type="ECO:0000259" key="12">
    <source>
        <dbReference type="SMART" id="SM00037"/>
    </source>
</evidence>
<evidence type="ECO:0000256" key="11">
    <source>
        <dbReference type="SAM" id="Phobius"/>
    </source>
</evidence>
<evidence type="ECO:0000313" key="15">
    <source>
        <dbReference type="Proteomes" id="UP000002279"/>
    </source>
</evidence>
<evidence type="ECO:0000256" key="3">
    <source>
        <dbReference type="ARBA" id="ARBA00022475"/>
    </source>
</evidence>
<dbReference type="InterPro" id="IPR038359">
    <property type="entry name" value="Connexin_N_sf"/>
</dbReference>
<organism evidence="14 15">
    <name type="scientific">Ornithorhynchus anatinus</name>
    <name type="common">Duckbill platypus</name>
    <dbReference type="NCBI Taxonomy" id="9258"/>
    <lineage>
        <taxon>Eukaryota</taxon>
        <taxon>Metazoa</taxon>
        <taxon>Chordata</taxon>
        <taxon>Craniata</taxon>
        <taxon>Vertebrata</taxon>
        <taxon>Euteleostomi</taxon>
        <taxon>Mammalia</taxon>
        <taxon>Monotremata</taxon>
        <taxon>Ornithorhynchidae</taxon>
        <taxon>Ornithorhynchus</taxon>
    </lineage>
</organism>
<comment type="similarity">
    <text evidence="9">Belongs to the connexin family.</text>
</comment>
<dbReference type="PANTHER" id="PTHR11984">
    <property type="entry name" value="CONNEXIN"/>
    <property type="match status" value="1"/>
</dbReference>
<keyword evidence="5 9" id="KW-0303">Gap junction</keyword>
<feature type="transmembrane region" description="Helical" evidence="11">
    <location>
        <begin position="128"/>
        <end position="149"/>
    </location>
</feature>
<dbReference type="InParanoid" id="F6TGG8"/>
<dbReference type="KEGG" id="oaa:100076739"/>
<feature type="domain" description="Connexin N-terminal" evidence="12">
    <location>
        <begin position="42"/>
        <end position="75"/>
    </location>
</feature>
<dbReference type="RefSeq" id="XP_001508072.1">
    <property type="nucleotide sequence ID" value="XM_001508022.4"/>
</dbReference>
<dbReference type="InterPro" id="IPR019570">
    <property type="entry name" value="Connexin_CCC"/>
</dbReference>
<gene>
    <name evidence="14" type="primary">GJB3</name>
</gene>
<reference evidence="14" key="2">
    <citation type="submission" date="2025-09" db="UniProtKB">
        <authorList>
            <consortium name="Ensembl"/>
        </authorList>
    </citation>
    <scope>IDENTIFICATION</scope>
    <source>
        <strain evidence="14">Glennie</strain>
    </source>
</reference>
<evidence type="ECO:0000256" key="4">
    <source>
        <dbReference type="ARBA" id="ARBA00022692"/>
    </source>
</evidence>
<dbReference type="Bgee" id="ENSOANG00000010968">
    <property type="expression patterns" value="Expressed in fibroblast and 6 other cell types or tissues"/>
</dbReference>
<evidence type="ECO:0000256" key="9">
    <source>
        <dbReference type="RuleBase" id="RU000630"/>
    </source>
</evidence>
<dbReference type="GO" id="GO:0005243">
    <property type="term" value="F:gap junction channel activity"/>
    <property type="evidence" value="ECO:0000318"/>
    <property type="project" value="GO_Central"/>
</dbReference>
<dbReference type="AlphaFoldDB" id="F6TGG8"/>
<dbReference type="CTD" id="2707"/>
<dbReference type="GO" id="GO:0005922">
    <property type="term" value="C:connexin complex"/>
    <property type="evidence" value="ECO:0000318"/>
    <property type="project" value="GO_Central"/>
</dbReference>
<feature type="domain" description="Connexin cysteine-rich" evidence="13">
    <location>
        <begin position="141"/>
        <end position="209"/>
    </location>
</feature>
<feature type="transmembrane region" description="Helical" evidence="11">
    <location>
        <begin position="20"/>
        <end position="39"/>
    </location>
</feature>
<name>F6TGG8_ORNAN</name>
<dbReference type="SMART" id="SM00037">
    <property type="entry name" value="CNX"/>
    <property type="match status" value="1"/>
</dbReference>
<dbReference type="Pfam" id="PF00029">
    <property type="entry name" value="Connexin"/>
    <property type="match status" value="1"/>
</dbReference>
<keyword evidence="3" id="KW-1003">Cell membrane</keyword>
<dbReference type="InterPro" id="IPR013092">
    <property type="entry name" value="Connexin_N"/>
</dbReference>
<dbReference type="InterPro" id="IPR002269">
    <property type="entry name" value="Connexin31"/>
</dbReference>
<comment type="subunit">
    <text evidence="9">A connexon is composed of a hexamer of connexins.</text>
</comment>
<accession>F6TGG8</accession>
<dbReference type="GO" id="GO:0007267">
    <property type="term" value="P:cell-cell signaling"/>
    <property type="evidence" value="ECO:0000318"/>
    <property type="project" value="GO_Central"/>
</dbReference>
<dbReference type="InterPro" id="IPR000500">
    <property type="entry name" value="Connexin"/>
</dbReference>
<reference evidence="14" key="1">
    <citation type="submission" date="2025-08" db="UniProtKB">
        <authorList>
            <consortium name="Ensembl"/>
        </authorList>
    </citation>
    <scope>IDENTIFICATION</scope>
    <source>
        <strain evidence="14">Glennie</strain>
    </source>
</reference>
<sequence length="270" mass="30859">MDWKTLQALLSGVNKYSTAFGRIWLSVVFVFRVLVYVVAAERVWGDEQKDFDCNTKQPGCTNVCYDHFFPISNIRLWALQLIFVTCPSLLVIMHVAYREDRERKHREKHGEACPRLYSNTGKKHGGLWWTYLLSLFFKLIIEIVFLYILNRLWYGFDLPRLVQCAYVAPCPNIVDCYIARPSEKKVFTYFMVGASAVCIVLTVCEIAYLVFKRVVRCAQKGEKRKAYPAPSASRASTCRCPHRLLGPEGDQAATKSPEGLRASAPNLTLI</sequence>
<dbReference type="GeneID" id="100076739"/>